<evidence type="ECO:0000313" key="12">
    <source>
        <dbReference type="Proteomes" id="UP000236416"/>
    </source>
</evidence>
<dbReference type="Gene3D" id="1.10.287.130">
    <property type="match status" value="1"/>
</dbReference>
<reference evidence="11 12" key="1">
    <citation type="submission" date="2018-01" db="EMBL/GenBank/DDBJ databases">
        <title>Genomic Sequence of Chromobacterium MWU13-2610 from wild cranberry bogs within the Cape Cod National Seashore.</title>
        <authorList>
            <person name="O'Hara-Hanley K."/>
            <person name="Soby S."/>
            <person name="Harrison A."/>
        </authorList>
    </citation>
    <scope>NUCLEOTIDE SEQUENCE [LARGE SCALE GENOMIC DNA]</scope>
    <source>
        <strain evidence="11 12">MWU13-2610</strain>
    </source>
</reference>
<feature type="transmembrane region" description="Helical" evidence="9">
    <location>
        <begin position="303"/>
        <end position="327"/>
    </location>
</feature>
<dbReference type="InterPro" id="IPR003594">
    <property type="entry name" value="HATPase_dom"/>
</dbReference>
<feature type="transmembrane region" description="Helical" evidence="9">
    <location>
        <begin position="30"/>
        <end position="51"/>
    </location>
</feature>
<keyword evidence="3" id="KW-0597">Phosphoprotein</keyword>
<dbReference type="PROSITE" id="PS50109">
    <property type="entry name" value="HIS_KIN"/>
    <property type="match status" value="1"/>
</dbReference>
<dbReference type="FunFam" id="3.30.565.10:FF:000010">
    <property type="entry name" value="Sensor histidine kinase RcsC"/>
    <property type="match status" value="1"/>
</dbReference>
<dbReference type="InterPro" id="IPR036097">
    <property type="entry name" value="HisK_dim/P_sf"/>
</dbReference>
<dbReference type="InterPro" id="IPR036890">
    <property type="entry name" value="HATPase_C_sf"/>
</dbReference>
<keyword evidence="9" id="KW-0812">Transmembrane</keyword>
<dbReference type="SUPFAM" id="SSF47384">
    <property type="entry name" value="Homodimeric domain of signal transducing histidine kinase"/>
    <property type="match status" value="1"/>
</dbReference>
<keyword evidence="12" id="KW-1185">Reference proteome</keyword>
<dbReference type="Proteomes" id="UP000236416">
    <property type="component" value="Unassembled WGS sequence"/>
</dbReference>
<keyword evidence="6" id="KW-0902">Two-component regulatory system</keyword>
<dbReference type="CDD" id="cd12915">
    <property type="entry name" value="PDC2_DGC_like"/>
    <property type="match status" value="1"/>
</dbReference>
<evidence type="ECO:0000256" key="1">
    <source>
        <dbReference type="ARBA" id="ARBA00000085"/>
    </source>
</evidence>
<comment type="caution">
    <text evidence="11">The sequence shown here is derived from an EMBL/GenBank/DDBJ whole genome shotgun (WGS) entry which is preliminary data.</text>
</comment>
<dbReference type="SMART" id="SM00388">
    <property type="entry name" value="HisKA"/>
    <property type="match status" value="1"/>
</dbReference>
<evidence type="ECO:0000256" key="2">
    <source>
        <dbReference type="ARBA" id="ARBA00012438"/>
    </source>
</evidence>
<dbReference type="AlphaFoldDB" id="A0A2K4MHY8"/>
<evidence type="ECO:0000256" key="6">
    <source>
        <dbReference type="ARBA" id="ARBA00023012"/>
    </source>
</evidence>
<dbReference type="SMART" id="SM00387">
    <property type="entry name" value="HATPase_c"/>
    <property type="match status" value="1"/>
</dbReference>
<evidence type="ECO:0000256" key="9">
    <source>
        <dbReference type="SAM" id="Phobius"/>
    </source>
</evidence>
<dbReference type="CDD" id="cd16922">
    <property type="entry name" value="HATPase_EvgS-ArcB-TorS-like"/>
    <property type="match status" value="1"/>
</dbReference>
<dbReference type="Gene3D" id="3.30.450.20">
    <property type="entry name" value="PAS domain"/>
    <property type="match status" value="2"/>
</dbReference>
<keyword evidence="9" id="KW-0472">Membrane</keyword>
<evidence type="ECO:0000256" key="4">
    <source>
        <dbReference type="ARBA" id="ARBA00022679"/>
    </source>
</evidence>
<protein>
    <recommendedName>
        <fullName evidence="8">Virulence sensor protein BvgS</fullName>
        <ecNumber evidence="2">2.7.13.3</ecNumber>
    </recommendedName>
</protein>
<evidence type="ECO:0000313" key="11">
    <source>
        <dbReference type="EMBL" id="POA96672.1"/>
    </source>
</evidence>
<dbReference type="Gene3D" id="3.30.565.10">
    <property type="entry name" value="Histidine kinase-like ATPase, C-terminal domain"/>
    <property type="match status" value="1"/>
</dbReference>
<dbReference type="GO" id="GO:0000155">
    <property type="term" value="F:phosphorelay sensor kinase activity"/>
    <property type="evidence" value="ECO:0007669"/>
    <property type="project" value="InterPro"/>
</dbReference>
<dbReference type="Pfam" id="PF02518">
    <property type="entry name" value="HATPase_c"/>
    <property type="match status" value="1"/>
</dbReference>
<keyword evidence="9" id="KW-1133">Transmembrane helix</keyword>
<dbReference type="Pfam" id="PF00512">
    <property type="entry name" value="HisKA"/>
    <property type="match status" value="1"/>
</dbReference>
<dbReference type="PRINTS" id="PR00344">
    <property type="entry name" value="BCTRLSENSOR"/>
</dbReference>
<evidence type="ECO:0000259" key="10">
    <source>
        <dbReference type="PROSITE" id="PS50109"/>
    </source>
</evidence>
<keyword evidence="5 11" id="KW-0418">Kinase</keyword>
<dbReference type="CDD" id="cd12914">
    <property type="entry name" value="PDC1_DGC_like"/>
    <property type="match status" value="1"/>
</dbReference>
<evidence type="ECO:0000256" key="3">
    <source>
        <dbReference type="ARBA" id="ARBA00022553"/>
    </source>
</evidence>
<comment type="catalytic activity">
    <reaction evidence="1">
        <text>ATP + protein L-histidine = ADP + protein N-phospho-L-histidine.</text>
        <dbReference type="EC" id="2.7.13.3"/>
    </reaction>
</comment>
<dbReference type="SUPFAM" id="SSF55874">
    <property type="entry name" value="ATPase domain of HSP90 chaperone/DNA topoisomerase II/histidine kinase"/>
    <property type="match status" value="1"/>
</dbReference>
<name>A0A2K4MHY8_9NEIS</name>
<comment type="function">
    <text evidence="7">Member of the two-component regulatory system BvgS/BvgA. Phosphorylates BvgA via a four-step phosphorelay in response to environmental signals.</text>
</comment>
<dbReference type="CDD" id="cd00082">
    <property type="entry name" value="HisKA"/>
    <property type="match status" value="1"/>
</dbReference>
<dbReference type="PANTHER" id="PTHR43047">
    <property type="entry name" value="TWO-COMPONENT HISTIDINE PROTEIN KINASE"/>
    <property type="match status" value="1"/>
</dbReference>
<keyword evidence="4" id="KW-0808">Transferase</keyword>
<sequence length="580" mass="65097">MAMVSEAGGRASRLKLESLLPESWMRRLSLFWVLPLFSGLLLAAIWATVLVQVNEEHQRAQQEVLRQNDNLVRAFEEHVSRTIRAVDQSVNFMKYEYEKQADKLDLNRLVERGIIQHDIFVQLAIIRPDGWLQMSNIPSKPIDLSRREHFLVHKERDNGKLFISKPVLGKVSGKWSLQFTRRINRPDGSFGGVAVVSVDPFYFTDFYENVDIGKYGVITILGEDGVVRARSDRRGGGIGQKMPHARVFDYWPRQSSGHYFAKSVLDGIPRYYSFRGVPGYPLVVTMGVAEQDAMADYAHRRAIYLAGGVVASLVVVLAAYVLMILALRLRRSQIQAESANRLKSEFLANMSHELRTPLNGILGGADYLRQSLREPEERETAELIFTSSEHLLSLVNSVLDLARIEAGRMTLDLMEVPVRKMMSSAVEAFRPMAEQKKLSLSLSLEMAEGEPEIYLLDKTRVVQILNNLLQNALKFTEFGWVKVDAMVSGGLLRFDVSDSGPGIPREHQQYIFERFRQGTSFLTRQHGGSGLGLALARNLVRLLGGQISFESVEGEGTTFRVVLPLTKVEPLHAADNPGGG</sequence>
<evidence type="ECO:0000256" key="7">
    <source>
        <dbReference type="ARBA" id="ARBA00058004"/>
    </source>
</evidence>
<organism evidence="11 12">
    <name type="scientific">Chromobacterium sinusclupearum</name>
    <dbReference type="NCBI Taxonomy" id="2077146"/>
    <lineage>
        <taxon>Bacteria</taxon>
        <taxon>Pseudomonadati</taxon>
        <taxon>Pseudomonadota</taxon>
        <taxon>Betaproteobacteria</taxon>
        <taxon>Neisseriales</taxon>
        <taxon>Chromobacteriaceae</taxon>
        <taxon>Chromobacterium</taxon>
    </lineage>
</organism>
<proteinExistence type="predicted"/>
<dbReference type="EC" id="2.7.13.3" evidence="2"/>
<dbReference type="InterPro" id="IPR005467">
    <property type="entry name" value="His_kinase_dom"/>
</dbReference>
<dbReference type="Pfam" id="PF22588">
    <property type="entry name" value="dCache_1_like"/>
    <property type="match status" value="1"/>
</dbReference>
<feature type="domain" description="Histidine kinase" evidence="10">
    <location>
        <begin position="349"/>
        <end position="567"/>
    </location>
</feature>
<dbReference type="InterPro" id="IPR004358">
    <property type="entry name" value="Sig_transdc_His_kin-like_C"/>
</dbReference>
<dbReference type="EMBL" id="PPTF01000107">
    <property type="protein sequence ID" value="POA96672.1"/>
    <property type="molecule type" value="Genomic_DNA"/>
</dbReference>
<evidence type="ECO:0000256" key="5">
    <source>
        <dbReference type="ARBA" id="ARBA00022777"/>
    </source>
</evidence>
<dbReference type="InterPro" id="IPR054327">
    <property type="entry name" value="His-kinase-like_sensor"/>
</dbReference>
<gene>
    <name evidence="11" type="ORF">C2134_20630</name>
</gene>
<evidence type="ECO:0000256" key="8">
    <source>
        <dbReference type="ARBA" id="ARBA00070152"/>
    </source>
</evidence>
<accession>A0A2K4MHY8</accession>
<dbReference type="InterPro" id="IPR003661">
    <property type="entry name" value="HisK_dim/P_dom"/>
</dbReference>